<proteinExistence type="predicted"/>
<evidence type="ECO:0000313" key="1">
    <source>
        <dbReference type="Proteomes" id="UP000036681"/>
    </source>
</evidence>
<sequence>MNYMFIFLFQYFYQINIRIIVVDVLQTQRSDLSLYSFEEFRNSR</sequence>
<protein>
    <submittedName>
        <fullName evidence="2">Uncharacterized protein</fullName>
    </submittedName>
</protein>
<evidence type="ECO:0000313" key="2">
    <source>
        <dbReference type="WBParaSite" id="ALUE_0000184901-mRNA-1"/>
    </source>
</evidence>
<organism evidence="1 2">
    <name type="scientific">Ascaris lumbricoides</name>
    <name type="common">Giant roundworm</name>
    <dbReference type="NCBI Taxonomy" id="6252"/>
    <lineage>
        <taxon>Eukaryota</taxon>
        <taxon>Metazoa</taxon>
        <taxon>Ecdysozoa</taxon>
        <taxon>Nematoda</taxon>
        <taxon>Chromadorea</taxon>
        <taxon>Rhabditida</taxon>
        <taxon>Spirurina</taxon>
        <taxon>Ascaridomorpha</taxon>
        <taxon>Ascaridoidea</taxon>
        <taxon>Ascarididae</taxon>
        <taxon>Ascaris</taxon>
    </lineage>
</organism>
<reference evidence="2" key="1">
    <citation type="submission" date="2017-02" db="UniProtKB">
        <authorList>
            <consortium name="WormBaseParasite"/>
        </authorList>
    </citation>
    <scope>IDENTIFICATION</scope>
</reference>
<dbReference type="WBParaSite" id="ALUE_0000184901-mRNA-1">
    <property type="protein sequence ID" value="ALUE_0000184901-mRNA-1"/>
    <property type="gene ID" value="ALUE_0000184901"/>
</dbReference>
<keyword evidence="1" id="KW-1185">Reference proteome</keyword>
<dbReference type="Proteomes" id="UP000036681">
    <property type="component" value="Unplaced"/>
</dbReference>
<dbReference type="AlphaFoldDB" id="A0A0M3HK04"/>
<accession>A0A0M3HK04</accession>
<name>A0A0M3HK04_ASCLU</name>